<keyword evidence="6" id="KW-1185">Reference proteome</keyword>
<dbReference type="PANTHER" id="PTHR43150">
    <property type="entry name" value="HYPERKINETIC, ISOFORM M"/>
    <property type="match status" value="1"/>
</dbReference>
<evidence type="ECO:0000313" key="6">
    <source>
        <dbReference type="Proteomes" id="UP001165083"/>
    </source>
</evidence>
<dbReference type="SUPFAM" id="SSF51430">
    <property type="entry name" value="NAD(P)-linked oxidoreductase"/>
    <property type="match status" value="1"/>
</dbReference>
<dbReference type="InterPro" id="IPR023210">
    <property type="entry name" value="NADP_OxRdtase_dom"/>
</dbReference>
<evidence type="ECO:0000313" key="5">
    <source>
        <dbReference type="EMBL" id="GMF26189.1"/>
    </source>
</evidence>
<comment type="caution">
    <text evidence="5">The sequence shown here is derived from an EMBL/GenBank/DDBJ whole genome shotgun (WGS) entry which is preliminary data.</text>
</comment>
<dbReference type="PANTHER" id="PTHR43150:SF2">
    <property type="entry name" value="HYPERKINETIC, ISOFORM M"/>
    <property type="match status" value="1"/>
</dbReference>
<protein>
    <submittedName>
        <fullName evidence="5">Unnamed protein product</fullName>
    </submittedName>
</protein>
<dbReference type="Gene3D" id="3.20.20.100">
    <property type="entry name" value="NADP-dependent oxidoreductase domain"/>
    <property type="match status" value="1"/>
</dbReference>
<dbReference type="Pfam" id="PF00248">
    <property type="entry name" value="Aldo_ket_red"/>
    <property type="match status" value="1"/>
</dbReference>
<keyword evidence="2" id="KW-0521">NADP</keyword>
<dbReference type="Proteomes" id="UP001165083">
    <property type="component" value="Unassembled WGS sequence"/>
</dbReference>
<gene>
    <name evidence="5" type="ORF">Plil01_001087800</name>
</gene>
<reference evidence="5" key="1">
    <citation type="submission" date="2023-04" db="EMBL/GenBank/DDBJ databases">
        <title>Phytophthora lilii NBRC 32176.</title>
        <authorList>
            <person name="Ichikawa N."/>
            <person name="Sato H."/>
            <person name="Tonouchi N."/>
        </authorList>
    </citation>
    <scope>NUCLEOTIDE SEQUENCE</scope>
    <source>
        <strain evidence="5">NBRC 32176</strain>
    </source>
</reference>
<proteinExistence type="inferred from homology"/>
<sequence>MAPATPNTKSAHMTYRLLGNSGLLVSKWGLGSWMNVDEKNTPDAWYEMMKLAFQHGINFFDNADAYGQGLAEKNMGAAIKKGIADTIWAREDLVITAKPGLGTKGFHGGSGPNDQGLNRKHIIEATKASLKRLDLDYVDVIFCIRPDALTPVEETVRAMNFVIEQGWAFYWGTSQWSADRITEACEIAGRLGLIRPIVEQPVYSLLDRERVEIQYADLYNKYKLGLTT</sequence>
<keyword evidence="3" id="KW-0560">Oxidoreductase</keyword>
<organism evidence="5 6">
    <name type="scientific">Phytophthora lilii</name>
    <dbReference type="NCBI Taxonomy" id="2077276"/>
    <lineage>
        <taxon>Eukaryota</taxon>
        <taxon>Sar</taxon>
        <taxon>Stramenopiles</taxon>
        <taxon>Oomycota</taxon>
        <taxon>Peronosporomycetes</taxon>
        <taxon>Peronosporales</taxon>
        <taxon>Peronosporaceae</taxon>
        <taxon>Phytophthora</taxon>
    </lineage>
</organism>
<evidence type="ECO:0000259" key="4">
    <source>
        <dbReference type="Pfam" id="PF00248"/>
    </source>
</evidence>
<accession>A0A9W6U6R1</accession>
<dbReference type="EMBL" id="BSXW01000591">
    <property type="protein sequence ID" value="GMF26189.1"/>
    <property type="molecule type" value="Genomic_DNA"/>
</dbReference>
<dbReference type="GO" id="GO:0016491">
    <property type="term" value="F:oxidoreductase activity"/>
    <property type="evidence" value="ECO:0007669"/>
    <property type="project" value="UniProtKB-KW"/>
</dbReference>
<dbReference type="InterPro" id="IPR036812">
    <property type="entry name" value="NAD(P)_OxRdtase_dom_sf"/>
</dbReference>
<evidence type="ECO:0000256" key="1">
    <source>
        <dbReference type="ARBA" id="ARBA00006515"/>
    </source>
</evidence>
<evidence type="ECO:0000256" key="2">
    <source>
        <dbReference type="ARBA" id="ARBA00022857"/>
    </source>
</evidence>
<comment type="similarity">
    <text evidence="1">Belongs to the shaker potassium channel beta subunit family.</text>
</comment>
<name>A0A9W6U6R1_9STRA</name>
<evidence type="ECO:0000256" key="3">
    <source>
        <dbReference type="ARBA" id="ARBA00023002"/>
    </source>
</evidence>
<dbReference type="OrthoDB" id="2310150at2759"/>
<feature type="domain" description="NADP-dependent oxidoreductase" evidence="4">
    <location>
        <begin position="29"/>
        <end position="217"/>
    </location>
</feature>
<dbReference type="AlphaFoldDB" id="A0A9W6U6R1"/>
<dbReference type="InterPro" id="IPR005399">
    <property type="entry name" value="K_chnl_volt-dep_bsu_KCNAB-rel"/>
</dbReference>